<evidence type="ECO:0000256" key="4">
    <source>
        <dbReference type="ARBA" id="ARBA00022989"/>
    </source>
</evidence>
<feature type="binding site" evidence="6">
    <location>
        <position position="248"/>
    </location>
    <ligand>
        <name>Zn(2+)</name>
        <dbReference type="ChEBI" id="CHEBI:29105"/>
    </ligand>
</feature>
<dbReference type="EMBL" id="QKKF02022802">
    <property type="protein sequence ID" value="RZF38118.1"/>
    <property type="molecule type" value="Genomic_DNA"/>
</dbReference>
<dbReference type="OrthoDB" id="535992at2759"/>
<dbReference type="STRING" id="195883.A0A482WX96"/>
<feature type="binding site" evidence="6">
    <location>
        <position position="252"/>
    </location>
    <ligand>
        <name>Zn(2+)</name>
        <dbReference type="ChEBI" id="CHEBI:29105"/>
    </ligand>
</feature>
<evidence type="ECO:0000256" key="2">
    <source>
        <dbReference type="ARBA" id="ARBA00007018"/>
    </source>
</evidence>
<protein>
    <recommendedName>
        <fullName evidence="10">Progestin and adipoQ receptor family member 4</fullName>
    </recommendedName>
</protein>
<evidence type="ECO:0000256" key="5">
    <source>
        <dbReference type="ARBA" id="ARBA00023136"/>
    </source>
</evidence>
<dbReference type="GO" id="GO:0046872">
    <property type="term" value="F:metal ion binding"/>
    <property type="evidence" value="ECO:0007669"/>
    <property type="project" value="UniProtKB-KW"/>
</dbReference>
<dbReference type="InParanoid" id="A0A482WX96"/>
<dbReference type="GO" id="GO:0016020">
    <property type="term" value="C:membrane"/>
    <property type="evidence" value="ECO:0007669"/>
    <property type="project" value="UniProtKB-SubCell"/>
</dbReference>
<evidence type="ECO:0000256" key="3">
    <source>
        <dbReference type="ARBA" id="ARBA00022692"/>
    </source>
</evidence>
<name>A0A482WX96_LAOST</name>
<reference evidence="8 9" key="1">
    <citation type="journal article" date="2017" name="Gigascience">
        <title>Genome sequence of the small brown planthopper, Laodelphax striatellus.</title>
        <authorList>
            <person name="Zhu J."/>
            <person name="Jiang F."/>
            <person name="Wang X."/>
            <person name="Yang P."/>
            <person name="Bao Y."/>
            <person name="Zhao W."/>
            <person name="Wang W."/>
            <person name="Lu H."/>
            <person name="Wang Q."/>
            <person name="Cui N."/>
            <person name="Li J."/>
            <person name="Chen X."/>
            <person name="Luo L."/>
            <person name="Yu J."/>
            <person name="Kang L."/>
            <person name="Cui F."/>
        </authorList>
    </citation>
    <scope>NUCLEOTIDE SEQUENCE [LARGE SCALE GENOMIC DNA]</scope>
    <source>
        <strain evidence="8">Lst14</strain>
    </source>
</reference>
<evidence type="ECO:0008006" key="10">
    <source>
        <dbReference type="Google" id="ProtNLM"/>
    </source>
</evidence>
<keyword evidence="3 7" id="KW-0812">Transmembrane</keyword>
<feature type="binding site" evidence="6">
    <location>
        <position position="107"/>
    </location>
    <ligand>
        <name>Zn(2+)</name>
        <dbReference type="ChEBI" id="CHEBI:29105"/>
    </ligand>
</feature>
<feature type="transmembrane region" description="Helical" evidence="7">
    <location>
        <begin position="87"/>
        <end position="108"/>
    </location>
</feature>
<dbReference type="AlphaFoldDB" id="A0A482WX96"/>
<dbReference type="InterPro" id="IPR004254">
    <property type="entry name" value="AdipoR/HlyIII-related"/>
</dbReference>
<keyword evidence="6" id="KW-0479">Metal-binding</keyword>
<evidence type="ECO:0000313" key="9">
    <source>
        <dbReference type="Proteomes" id="UP000291343"/>
    </source>
</evidence>
<evidence type="ECO:0000256" key="1">
    <source>
        <dbReference type="ARBA" id="ARBA00004141"/>
    </source>
</evidence>
<evidence type="ECO:0000313" key="8">
    <source>
        <dbReference type="EMBL" id="RZF38118.1"/>
    </source>
</evidence>
<comment type="caution">
    <text evidence="8">The sequence shown here is derived from an EMBL/GenBank/DDBJ whole genome shotgun (WGS) entry which is preliminary data.</text>
</comment>
<dbReference type="PANTHER" id="PTHR20855">
    <property type="entry name" value="ADIPOR/PROGESTIN RECEPTOR-RELATED"/>
    <property type="match status" value="1"/>
</dbReference>
<feature type="transmembrane region" description="Helical" evidence="7">
    <location>
        <begin position="128"/>
        <end position="148"/>
    </location>
</feature>
<keyword evidence="4 7" id="KW-1133">Transmembrane helix</keyword>
<gene>
    <name evidence="8" type="ORF">LSTR_LSTR005479</name>
</gene>
<feature type="transmembrane region" description="Helical" evidence="7">
    <location>
        <begin position="55"/>
        <end position="75"/>
    </location>
</feature>
<evidence type="ECO:0000256" key="7">
    <source>
        <dbReference type="SAM" id="Phobius"/>
    </source>
</evidence>
<dbReference type="SMR" id="A0A482WX96"/>
<evidence type="ECO:0000256" key="6">
    <source>
        <dbReference type="PIRSR" id="PIRSR604254-1"/>
    </source>
</evidence>
<feature type="transmembrane region" description="Helical" evidence="7">
    <location>
        <begin position="155"/>
        <end position="177"/>
    </location>
</feature>
<dbReference type="Proteomes" id="UP000291343">
    <property type="component" value="Unassembled WGS sequence"/>
</dbReference>
<comment type="similarity">
    <text evidence="2">Belongs to the ADIPOR family.</text>
</comment>
<keyword evidence="5 7" id="KW-0472">Membrane</keyword>
<organism evidence="8 9">
    <name type="scientific">Laodelphax striatellus</name>
    <name type="common">Small brown planthopper</name>
    <name type="synonym">Delphax striatella</name>
    <dbReference type="NCBI Taxonomy" id="195883"/>
    <lineage>
        <taxon>Eukaryota</taxon>
        <taxon>Metazoa</taxon>
        <taxon>Ecdysozoa</taxon>
        <taxon>Arthropoda</taxon>
        <taxon>Hexapoda</taxon>
        <taxon>Insecta</taxon>
        <taxon>Pterygota</taxon>
        <taxon>Neoptera</taxon>
        <taxon>Paraneoptera</taxon>
        <taxon>Hemiptera</taxon>
        <taxon>Auchenorrhyncha</taxon>
        <taxon>Fulgoroidea</taxon>
        <taxon>Delphacidae</taxon>
        <taxon>Criomorphinae</taxon>
        <taxon>Laodelphax</taxon>
    </lineage>
</organism>
<accession>A0A482WX96</accession>
<keyword evidence="6" id="KW-0862">Zinc</keyword>
<dbReference type="FunCoup" id="A0A482WX96">
    <property type="interactions" value="76"/>
</dbReference>
<keyword evidence="9" id="KW-1185">Reference proteome</keyword>
<dbReference type="GO" id="GO:0038023">
    <property type="term" value="F:signaling receptor activity"/>
    <property type="evidence" value="ECO:0007669"/>
    <property type="project" value="TreeGrafter"/>
</dbReference>
<dbReference type="Pfam" id="PF03006">
    <property type="entry name" value="HlyIII"/>
    <property type="match status" value="1"/>
</dbReference>
<sequence>MNDTDAAKGAKAPRLLHWHQVPPHLQFNPYILTGYRPQLSPWGSLLSMFYLHNETVNVITHGLPIVCILVLVPRIMPWDELSPTSRFLAWCHVAGSVAPWIGSFTYHLFMNLDFGAKFYNVLLQVDMLGIWISQSFGALPMVFASVFCMPYPLQWFVIFIYGCFSIIGLFKVMSAASPWRRRMSFTLVVLLRILLCLLRCSKYGGGDPNSMRHLFYQDAFSIVGVCIGALKIPEKWCPGSLDFCFNSHNIMHIIVVMAVYPMHQSTVKDLLWMNRGQCCSKSEHAE</sequence>
<proteinExistence type="inferred from homology"/>
<comment type="subcellular location">
    <subcellularLocation>
        <location evidence="1">Membrane</location>
        <topology evidence="1">Multi-pass membrane protein</topology>
    </subcellularLocation>
</comment>
<dbReference type="PANTHER" id="PTHR20855:SF138">
    <property type="entry name" value="PROGESTIN AND ADIPOQ RECEPTOR FAMILY MEMBER 4"/>
    <property type="match status" value="1"/>
</dbReference>